<accession>A0A0C1FLU8</accession>
<dbReference type="Proteomes" id="UP000031246">
    <property type="component" value="Unassembled WGS sequence"/>
</dbReference>
<sequence length="132" mass="15492">MKKQINMNIVKIIFFHIYNSYYNDGSYRNDVPHWTAFAITACSLACLIVTFVCVIVNLVTGGRPTALLLYPIFLVLLIYFFYNILFKKKYQIIYTQLIGGRWDTKIMRCFSWIIILIGFISVGLYAYIFNQK</sequence>
<organism evidence="2 3">
    <name type="scientific">Pedobacter kyungheensis</name>
    <dbReference type="NCBI Taxonomy" id="1069985"/>
    <lineage>
        <taxon>Bacteria</taxon>
        <taxon>Pseudomonadati</taxon>
        <taxon>Bacteroidota</taxon>
        <taxon>Sphingobacteriia</taxon>
        <taxon>Sphingobacteriales</taxon>
        <taxon>Sphingobacteriaceae</taxon>
        <taxon>Pedobacter</taxon>
    </lineage>
</organism>
<keyword evidence="1" id="KW-0472">Membrane</keyword>
<reference evidence="2 3" key="1">
    <citation type="submission" date="2014-10" db="EMBL/GenBank/DDBJ databases">
        <title>Pedobacter Kyungheensis.</title>
        <authorList>
            <person name="Anderson B.M."/>
            <person name="Newman J.D."/>
        </authorList>
    </citation>
    <scope>NUCLEOTIDE SEQUENCE [LARGE SCALE GENOMIC DNA]</scope>
    <source>
        <strain evidence="2 3">KACC 16221</strain>
    </source>
</reference>
<protein>
    <submittedName>
        <fullName evidence="2">Uncharacterized protein</fullName>
    </submittedName>
</protein>
<keyword evidence="1" id="KW-0812">Transmembrane</keyword>
<keyword evidence="1" id="KW-1133">Transmembrane helix</keyword>
<proteinExistence type="predicted"/>
<comment type="caution">
    <text evidence="2">The sequence shown here is derived from an EMBL/GenBank/DDBJ whole genome shotgun (WGS) entry which is preliminary data.</text>
</comment>
<evidence type="ECO:0000313" key="2">
    <source>
        <dbReference type="EMBL" id="KIA92753.1"/>
    </source>
</evidence>
<keyword evidence="3" id="KW-1185">Reference proteome</keyword>
<evidence type="ECO:0000256" key="1">
    <source>
        <dbReference type="SAM" id="Phobius"/>
    </source>
</evidence>
<name>A0A0C1FLU8_9SPHI</name>
<feature type="transmembrane region" description="Helical" evidence="1">
    <location>
        <begin position="106"/>
        <end position="128"/>
    </location>
</feature>
<feature type="transmembrane region" description="Helical" evidence="1">
    <location>
        <begin position="65"/>
        <end position="85"/>
    </location>
</feature>
<dbReference type="AlphaFoldDB" id="A0A0C1FLU8"/>
<feature type="transmembrane region" description="Helical" evidence="1">
    <location>
        <begin position="36"/>
        <end position="59"/>
    </location>
</feature>
<gene>
    <name evidence="2" type="ORF">OC25_15265</name>
</gene>
<evidence type="ECO:0000313" key="3">
    <source>
        <dbReference type="Proteomes" id="UP000031246"/>
    </source>
</evidence>
<dbReference type="EMBL" id="JSYN01000018">
    <property type="protein sequence ID" value="KIA92753.1"/>
    <property type="molecule type" value="Genomic_DNA"/>
</dbReference>